<accession>A0A0F9SPG7</accession>
<dbReference type="GO" id="GO:0018773">
    <property type="term" value="F:acetylpyruvate hydrolase activity"/>
    <property type="evidence" value="ECO:0007669"/>
    <property type="project" value="TreeGrafter"/>
</dbReference>
<proteinExistence type="predicted"/>
<dbReference type="AlphaFoldDB" id="A0A0F9SPG7"/>
<dbReference type="Pfam" id="PF01557">
    <property type="entry name" value="FAA_hydrolase"/>
    <property type="match status" value="1"/>
</dbReference>
<dbReference type="EMBL" id="LAZR01001801">
    <property type="protein sequence ID" value="KKN38826.1"/>
    <property type="molecule type" value="Genomic_DNA"/>
</dbReference>
<dbReference type="PANTHER" id="PTHR11820:SF7">
    <property type="entry name" value="ACYLPYRUVASE FAHD1, MITOCHONDRIAL"/>
    <property type="match status" value="1"/>
</dbReference>
<dbReference type="GO" id="GO:0046872">
    <property type="term" value="F:metal ion binding"/>
    <property type="evidence" value="ECO:0007669"/>
    <property type="project" value="UniProtKB-KW"/>
</dbReference>
<feature type="non-terminal residue" evidence="3">
    <location>
        <position position="1"/>
    </location>
</feature>
<keyword evidence="1" id="KW-0479">Metal-binding</keyword>
<protein>
    <recommendedName>
        <fullName evidence="2">Fumarylacetoacetase-like C-terminal domain-containing protein</fullName>
    </recommendedName>
</protein>
<reference evidence="3" key="1">
    <citation type="journal article" date="2015" name="Nature">
        <title>Complex archaea that bridge the gap between prokaryotes and eukaryotes.</title>
        <authorList>
            <person name="Spang A."/>
            <person name="Saw J.H."/>
            <person name="Jorgensen S.L."/>
            <person name="Zaremba-Niedzwiedzka K."/>
            <person name="Martijn J."/>
            <person name="Lind A.E."/>
            <person name="van Eijk R."/>
            <person name="Schleper C."/>
            <person name="Guy L."/>
            <person name="Ettema T.J."/>
        </authorList>
    </citation>
    <scope>NUCLEOTIDE SEQUENCE</scope>
</reference>
<dbReference type="InterPro" id="IPR011234">
    <property type="entry name" value="Fumarylacetoacetase-like_C"/>
</dbReference>
<feature type="domain" description="Fumarylacetoacetase-like C-terminal" evidence="2">
    <location>
        <begin position="1"/>
        <end position="75"/>
    </location>
</feature>
<gene>
    <name evidence="3" type="ORF">LCGC14_0749670</name>
</gene>
<dbReference type="PANTHER" id="PTHR11820">
    <property type="entry name" value="ACYLPYRUVASE"/>
    <property type="match status" value="1"/>
</dbReference>
<sequence>NLRIELKVNGEVKQSSNTRYMIFKIPEIIEYVSRFLTLDKGDIVATGTPSGIGPIQPGDIIEAFIESIGTIKNRVILEEEE</sequence>
<dbReference type="InterPro" id="IPR036663">
    <property type="entry name" value="Fumarylacetoacetase_C_sf"/>
</dbReference>
<evidence type="ECO:0000313" key="3">
    <source>
        <dbReference type="EMBL" id="KKN38826.1"/>
    </source>
</evidence>
<name>A0A0F9SPG7_9ZZZZ</name>
<dbReference type="SUPFAM" id="SSF56529">
    <property type="entry name" value="FAH"/>
    <property type="match status" value="1"/>
</dbReference>
<evidence type="ECO:0000259" key="2">
    <source>
        <dbReference type="Pfam" id="PF01557"/>
    </source>
</evidence>
<evidence type="ECO:0000256" key="1">
    <source>
        <dbReference type="ARBA" id="ARBA00022723"/>
    </source>
</evidence>
<organism evidence="3">
    <name type="scientific">marine sediment metagenome</name>
    <dbReference type="NCBI Taxonomy" id="412755"/>
    <lineage>
        <taxon>unclassified sequences</taxon>
        <taxon>metagenomes</taxon>
        <taxon>ecological metagenomes</taxon>
    </lineage>
</organism>
<comment type="caution">
    <text evidence="3">The sequence shown here is derived from an EMBL/GenBank/DDBJ whole genome shotgun (WGS) entry which is preliminary data.</text>
</comment>
<dbReference type="Gene3D" id="3.90.850.10">
    <property type="entry name" value="Fumarylacetoacetase-like, C-terminal domain"/>
    <property type="match status" value="1"/>
</dbReference>